<protein>
    <recommendedName>
        <fullName evidence="4">RING-type domain-containing protein</fullName>
    </recommendedName>
</protein>
<feature type="compositionally biased region" description="Polar residues" evidence="3">
    <location>
        <begin position="124"/>
        <end position="147"/>
    </location>
</feature>
<dbReference type="SUPFAM" id="SSF57850">
    <property type="entry name" value="RING/U-box"/>
    <property type="match status" value="1"/>
</dbReference>
<dbReference type="EMBL" id="KV440995">
    <property type="protein sequence ID" value="OAD68425.1"/>
    <property type="molecule type" value="Genomic_DNA"/>
</dbReference>
<organism evidence="5 6">
    <name type="scientific">Phycomyces blakesleeanus (strain ATCC 8743b / DSM 1359 / FGSC 10004 / NBRC 33097 / NRRL 1555)</name>
    <dbReference type="NCBI Taxonomy" id="763407"/>
    <lineage>
        <taxon>Eukaryota</taxon>
        <taxon>Fungi</taxon>
        <taxon>Fungi incertae sedis</taxon>
        <taxon>Mucoromycota</taxon>
        <taxon>Mucoromycotina</taxon>
        <taxon>Mucoromycetes</taxon>
        <taxon>Mucorales</taxon>
        <taxon>Phycomycetaceae</taxon>
        <taxon>Phycomyces</taxon>
    </lineage>
</organism>
<dbReference type="PROSITE" id="PS50089">
    <property type="entry name" value="ZF_RING_2"/>
    <property type="match status" value="1"/>
</dbReference>
<proteinExistence type="predicted"/>
<dbReference type="GO" id="GO:0016925">
    <property type="term" value="P:protein sumoylation"/>
    <property type="evidence" value="ECO:0007669"/>
    <property type="project" value="TreeGrafter"/>
</dbReference>
<dbReference type="InterPro" id="IPR042123">
    <property type="entry name" value="Zip3/RNF212-like"/>
</dbReference>
<name>A0A167KMD1_PHYB8</name>
<evidence type="ECO:0000313" key="5">
    <source>
        <dbReference type="EMBL" id="OAD68425.1"/>
    </source>
</evidence>
<keyword evidence="2" id="KW-0479">Metal-binding</keyword>
<evidence type="ECO:0000256" key="2">
    <source>
        <dbReference type="PROSITE-ProRule" id="PRU00175"/>
    </source>
</evidence>
<dbReference type="GO" id="GO:0007129">
    <property type="term" value="P:homologous chromosome pairing at meiosis"/>
    <property type="evidence" value="ECO:0007669"/>
    <property type="project" value="TreeGrafter"/>
</dbReference>
<evidence type="ECO:0000256" key="1">
    <source>
        <dbReference type="ARBA" id="ARBA00023254"/>
    </source>
</evidence>
<keyword evidence="6" id="KW-1185">Reference proteome</keyword>
<dbReference type="VEuPathDB" id="FungiDB:PHYBLDRAFT_150604"/>
<dbReference type="Pfam" id="PF14634">
    <property type="entry name" value="zf-RING_5"/>
    <property type="match status" value="1"/>
</dbReference>
<dbReference type="RefSeq" id="XP_018286465.1">
    <property type="nucleotide sequence ID" value="XM_018432511.1"/>
</dbReference>
<dbReference type="InParanoid" id="A0A167KMD1"/>
<reference evidence="6" key="1">
    <citation type="submission" date="2015-06" db="EMBL/GenBank/DDBJ databases">
        <title>Expansion of signal transduction pathways in fungi by whole-genome duplication.</title>
        <authorList>
            <consortium name="DOE Joint Genome Institute"/>
            <person name="Corrochano L.M."/>
            <person name="Kuo A."/>
            <person name="Marcet-Houben M."/>
            <person name="Polaino S."/>
            <person name="Salamov A."/>
            <person name="Villalobos J.M."/>
            <person name="Alvarez M.I."/>
            <person name="Avalos J."/>
            <person name="Benito E.P."/>
            <person name="Benoit I."/>
            <person name="Burger G."/>
            <person name="Camino L.P."/>
            <person name="Canovas D."/>
            <person name="Cerda-Olmedo E."/>
            <person name="Cheng J.-F."/>
            <person name="Dominguez A."/>
            <person name="Elias M."/>
            <person name="Eslava A.P."/>
            <person name="Glaser F."/>
            <person name="Grimwood J."/>
            <person name="Gutierrez G."/>
            <person name="Heitman J."/>
            <person name="Henrissat B."/>
            <person name="Iturriaga E.A."/>
            <person name="Lang B.F."/>
            <person name="Lavin J.L."/>
            <person name="Lee S."/>
            <person name="Li W."/>
            <person name="Lindquist E."/>
            <person name="Lopez-Garcia S."/>
            <person name="Luque E.M."/>
            <person name="Marcos A.T."/>
            <person name="Martin J."/>
            <person name="McCluskey K."/>
            <person name="Medina H.R."/>
            <person name="Miralles-Duran A."/>
            <person name="Miyazaki A."/>
            <person name="Munoz-Torres E."/>
            <person name="Oguiza J.A."/>
            <person name="Ohm R."/>
            <person name="Olmedo M."/>
            <person name="Orejas M."/>
            <person name="Ortiz-Castellanos L."/>
            <person name="Pisabarro A.G."/>
            <person name="Rodriguez-Romero J."/>
            <person name="Ruiz-Herrera J."/>
            <person name="Ruiz-Vazquez R."/>
            <person name="Sanz C."/>
            <person name="Schackwitz W."/>
            <person name="Schmutz J."/>
            <person name="Shahriari M."/>
            <person name="Shelest E."/>
            <person name="Silva-Franco F."/>
            <person name="Soanes D."/>
            <person name="Syed K."/>
            <person name="Tagua V.G."/>
            <person name="Talbot N.J."/>
            <person name="Thon M."/>
            <person name="De vries R.P."/>
            <person name="Wiebenga A."/>
            <person name="Yadav J.S."/>
            <person name="Braun E.L."/>
            <person name="Baker S."/>
            <person name="Garre V."/>
            <person name="Horwitz B."/>
            <person name="Torres-Martinez S."/>
            <person name="Idnurm A."/>
            <person name="Herrera-Estrella A."/>
            <person name="Gabaldon T."/>
            <person name="Grigoriev I.V."/>
        </authorList>
    </citation>
    <scope>NUCLEOTIDE SEQUENCE [LARGE SCALE GENOMIC DNA]</scope>
    <source>
        <strain evidence="6">NRRL 1555(-)</strain>
    </source>
</reference>
<accession>A0A167KMD1</accession>
<sequence>MTHCHICLDKLLDKDVVFYMADCSHIVCSPCRQHGLDKCPLCKKTCQFVAIGDQIPEKLGRFLKSPKALLEDAEKVIQFQISTLYSFAQSLKEKNKKQKQLLDKVHSELLAAKEYKLNEYSQRELPNSPSTSDYSSYRHCSSPLNKPNDQHFDDVNYRSPIRHSITGTDTYMQNNMQLSGLCIPSINSITMWSSPPGSSYPSTSAYPGNTVFPSTSYLIHDGLVRVAGTSSLQPWSSTSFHQANYPFRPPQPYSGQSHWR</sequence>
<dbReference type="GO" id="GO:0000795">
    <property type="term" value="C:synaptonemal complex"/>
    <property type="evidence" value="ECO:0007669"/>
    <property type="project" value="InterPro"/>
</dbReference>
<dbReference type="Proteomes" id="UP000077315">
    <property type="component" value="Unassembled WGS sequence"/>
</dbReference>
<dbReference type="GO" id="GO:0019789">
    <property type="term" value="F:SUMO transferase activity"/>
    <property type="evidence" value="ECO:0007669"/>
    <property type="project" value="InterPro"/>
</dbReference>
<dbReference type="PANTHER" id="PTHR22663">
    <property type="entry name" value="RING FINGER PROTEIN NARYA-RELATED"/>
    <property type="match status" value="1"/>
</dbReference>
<feature type="domain" description="RING-type" evidence="4">
    <location>
        <begin position="4"/>
        <end position="43"/>
    </location>
</feature>
<dbReference type="STRING" id="763407.A0A167KMD1"/>
<evidence type="ECO:0000313" key="6">
    <source>
        <dbReference type="Proteomes" id="UP000077315"/>
    </source>
</evidence>
<evidence type="ECO:0000259" key="4">
    <source>
        <dbReference type="PROSITE" id="PS50089"/>
    </source>
</evidence>
<dbReference type="InterPro" id="IPR001841">
    <property type="entry name" value="Znf_RING"/>
</dbReference>
<dbReference type="GeneID" id="28993417"/>
<evidence type="ECO:0000256" key="3">
    <source>
        <dbReference type="SAM" id="MobiDB-lite"/>
    </source>
</evidence>
<dbReference type="PANTHER" id="PTHR22663:SF17">
    <property type="entry name" value="RING FINGER PROTEIN NARYA-RELATED"/>
    <property type="match status" value="1"/>
</dbReference>
<dbReference type="GO" id="GO:0008270">
    <property type="term" value="F:zinc ion binding"/>
    <property type="evidence" value="ECO:0007669"/>
    <property type="project" value="UniProtKB-KW"/>
</dbReference>
<keyword evidence="1" id="KW-0469">Meiosis</keyword>
<dbReference type="GO" id="GO:0007131">
    <property type="term" value="P:reciprocal meiotic recombination"/>
    <property type="evidence" value="ECO:0007669"/>
    <property type="project" value="InterPro"/>
</dbReference>
<dbReference type="Gene3D" id="3.30.40.10">
    <property type="entry name" value="Zinc/RING finger domain, C3HC4 (zinc finger)"/>
    <property type="match status" value="1"/>
</dbReference>
<feature type="region of interest" description="Disordered" evidence="3">
    <location>
        <begin position="121"/>
        <end position="152"/>
    </location>
</feature>
<dbReference type="AlphaFoldDB" id="A0A167KMD1"/>
<dbReference type="InterPro" id="IPR013083">
    <property type="entry name" value="Znf_RING/FYVE/PHD"/>
</dbReference>
<keyword evidence="2" id="KW-0862">Zinc</keyword>
<dbReference type="OrthoDB" id="2535391at2759"/>
<gene>
    <name evidence="5" type="ORF">PHYBLDRAFT_150604</name>
</gene>
<keyword evidence="2" id="KW-0863">Zinc-finger</keyword>